<reference evidence="1 2" key="1">
    <citation type="submission" date="2020-12" db="EMBL/GenBank/DDBJ databases">
        <title>Dynamics of Baltic Sea phages driven by environmental changes.</title>
        <authorList>
            <person name="Hoetzinger M."/>
            <person name="Nilsson E."/>
            <person name="Holmfeldt K."/>
        </authorList>
    </citation>
    <scope>NUCLEOTIDE SEQUENCE [LARGE SCALE GENOMIC DNA]</scope>
</reference>
<organism evidence="1 2">
    <name type="scientific">Flavobacterium phage vB_FspM_immuto_2-6A</name>
    <dbReference type="NCBI Taxonomy" id="2801477"/>
    <lineage>
        <taxon>Viruses</taxon>
        <taxon>Duplodnaviria</taxon>
        <taxon>Heunggongvirae</taxon>
        <taxon>Uroviricota</taxon>
        <taxon>Caudoviricetes</taxon>
        <taxon>Immutovirus</taxon>
        <taxon>Immutovirus immuto</taxon>
    </lineage>
</organism>
<accession>A0A7T8ERR0</accession>
<dbReference type="EMBL" id="MW353175">
    <property type="protein sequence ID" value="QQO91895.1"/>
    <property type="molecule type" value="Genomic_DNA"/>
</dbReference>
<sequence length="380" mass="37512">MATWKKLVVSGSDISQLNNDAGYLTSVTAQTAFVTASFNGVHLIANNSEGQLNFASSSGQGLTISANAGTDTLTFGLAAIPNTSLANSTFNVGAGNGLTGGGSANLGGTSTVNVGAGTHITVNTDDIAVNESTLITAISGSIFSQVSGDVTIASNGVATIAANSVALGTDTTGDYVANLGTGTGVTIASNTGEGSAPTIAVNYGSTANTAVQGNTTISLTGTANEVQITGTTAQALGGAPSYTIGLPDNVTITTDLTVGGNLYVNGTTTQVNTAELFVEDKFIILASGSASAGDGGIIIDRGSDAAGNIAFGYDSATDRWGYQNGLTDTTNAITIGTDGDSAFAGYVFTEAAHTSAPTSGEFVAAGAIYTATSGDIFIYS</sequence>
<gene>
    <name evidence="1" type="ORF">immuto26A_216</name>
</gene>
<dbReference type="Proteomes" id="UP000595566">
    <property type="component" value="Segment"/>
</dbReference>
<proteinExistence type="predicted"/>
<name>A0A7T8ERR0_9CAUD</name>
<evidence type="ECO:0000313" key="2">
    <source>
        <dbReference type="Proteomes" id="UP000595566"/>
    </source>
</evidence>
<protein>
    <submittedName>
        <fullName evidence="1">Structural protein</fullName>
    </submittedName>
</protein>
<evidence type="ECO:0000313" key="1">
    <source>
        <dbReference type="EMBL" id="QQO91895.1"/>
    </source>
</evidence>
<keyword evidence="2" id="KW-1185">Reference proteome</keyword>